<dbReference type="PANTHER" id="PTHR14096:SF28">
    <property type="entry name" value="APOLIPOPROTEIN L, 1-RELATED"/>
    <property type="match status" value="1"/>
</dbReference>
<protein>
    <submittedName>
        <fullName evidence="3">Uncharacterized protein</fullName>
    </submittedName>
</protein>
<dbReference type="InterPro" id="IPR008405">
    <property type="entry name" value="ApoL"/>
</dbReference>
<dbReference type="PANTHER" id="PTHR14096">
    <property type="entry name" value="APOLIPOPROTEIN L"/>
    <property type="match status" value="1"/>
</dbReference>
<feature type="transmembrane region" description="Helical" evidence="2">
    <location>
        <begin position="54"/>
        <end position="80"/>
    </location>
</feature>
<dbReference type="GO" id="GO:0016020">
    <property type="term" value="C:membrane"/>
    <property type="evidence" value="ECO:0007669"/>
    <property type="project" value="TreeGrafter"/>
</dbReference>
<dbReference type="AlphaFoldDB" id="A0A6J8BV22"/>
<gene>
    <name evidence="3" type="ORF">MCOR_22820</name>
</gene>
<keyword evidence="2" id="KW-0472">Membrane</keyword>
<evidence type="ECO:0000256" key="2">
    <source>
        <dbReference type="SAM" id="Phobius"/>
    </source>
</evidence>
<sequence length="278" mass="30226">MSDNISEERLRRFQKTLIEWTESCHLTIKEILAIADNLDGHFERISKAKIGGSAAGITGGILAAVGFGLSFVTFGASLGLTIEGGIIAGAGGITVGTSVATDAILSRKRKTQAEEVLKKYNDKKKVWKRECLEIGMEEAFPHWLKFWAKVVVGTGVAAKSTGWDIIAKTILTSLRIATTFDDLAINGVRIGGGLFKVLSPAARGLHVAGGIVGILLIPLDVYTMVDSAIDVHKKNPHKISSAIKDFAKKLEEECPTKNEIEKNDRRNIESILFYIYKT</sequence>
<accession>A0A6J8BV22</accession>
<keyword evidence="4" id="KW-1185">Reference proteome</keyword>
<dbReference type="Proteomes" id="UP000507470">
    <property type="component" value="Unassembled WGS sequence"/>
</dbReference>
<reference evidence="3 4" key="1">
    <citation type="submission" date="2020-06" db="EMBL/GenBank/DDBJ databases">
        <authorList>
            <person name="Li R."/>
            <person name="Bekaert M."/>
        </authorList>
    </citation>
    <scope>NUCLEOTIDE SEQUENCE [LARGE SCALE GENOMIC DNA]</scope>
    <source>
        <strain evidence="4">wild</strain>
    </source>
</reference>
<dbReference type="OrthoDB" id="5976087at2759"/>
<dbReference type="GO" id="GO:0006869">
    <property type="term" value="P:lipid transport"/>
    <property type="evidence" value="ECO:0007669"/>
    <property type="project" value="InterPro"/>
</dbReference>
<dbReference type="Pfam" id="PF05461">
    <property type="entry name" value="ApoL"/>
    <property type="match status" value="1"/>
</dbReference>
<keyword evidence="2" id="KW-0812">Transmembrane</keyword>
<dbReference type="EMBL" id="CACVKT020004002">
    <property type="protein sequence ID" value="CAC5387502.1"/>
    <property type="molecule type" value="Genomic_DNA"/>
</dbReference>
<evidence type="ECO:0000256" key="1">
    <source>
        <dbReference type="ARBA" id="ARBA00010090"/>
    </source>
</evidence>
<organism evidence="3 4">
    <name type="scientific">Mytilus coruscus</name>
    <name type="common">Sea mussel</name>
    <dbReference type="NCBI Taxonomy" id="42192"/>
    <lineage>
        <taxon>Eukaryota</taxon>
        <taxon>Metazoa</taxon>
        <taxon>Spiralia</taxon>
        <taxon>Lophotrochozoa</taxon>
        <taxon>Mollusca</taxon>
        <taxon>Bivalvia</taxon>
        <taxon>Autobranchia</taxon>
        <taxon>Pteriomorphia</taxon>
        <taxon>Mytilida</taxon>
        <taxon>Mytiloidea</taxon>
        <taxon>Mytilidae</taxon>
        <taxon>Mytilinae</taxon>
        <taxon>Mytilus</taxon>
    </lineage>
</organism>
<proteinExistence type="inferred from homology"/>
<evidence type="ECO:0000313" key="3">
    <source>
        <dbReference type="EMBL" id="CAC5387502.1"/>
    </source>
</evidence>
<name>A0A6J8BV22_MYTCO</name>
<comment type="similarity">
    <text evidence="1">Belongs to the apolipoprotein L family.</text>
</comment>
<dbReference type="GO" id="GO:0042157">
    <property type="term" value="P:lipoprotein metabolic process"/>
    <property type="evidence" value="ECO:0007669"/>
    <property type="project" value="InterPro"/>
</dbReference>
<evidence type="ECO:0000313" key="4">
    <source>
        <dbReference type="Proteomes" id="UP000507470"/>
    </source>
</evidence>
<dbReference type="GO" id="GO:0008289">
    <property type="term" value="F:lipid binding"/>
    <property type="evidence" value="ECO:0007669"/>
    <property type="project" value="InterPro"/>
</dbReference>
<dbReference type="GO" id="GO:0005576">
    <property type="term" value="C:extracellular region"/>
    <property type="evidence" value="ECO:0007669"/>
    <property type="project" value="InterPro"/>
</dbReference>
<keyword evidence="2" id="KW-1133">Transmembrane helix</keyword>
<feature type="transmembrane region" description="Helical" evidence="2">
    <location>
        <begin position="86"/>
        <end position="105"/>
    </location>
</feature>